<accession>A0AAP0Q802</accession>
<dbReference type="AlphaFoldDB" id="A0AAP0Q802"/>
<proteinExistence type="predicted"/>
<feature type="compositionally biased region" description="Polar residues" evidence="1">
    <location>
        <begin position="62"/>
        <end position="78"/>
    </location>
</feature>
<reference evidence="2 3" key="1">
    <citation type="submission" date="2024-01" db="EMBL/GenBank/DDBJ databases">
        <title>Genome assemblies of Stephania.</title>
        <authorList>
            <person name="Yang L."/>
        </authorList>
    </citation>
    <scope>NUCLEOTIDE SEQUENCE [LARGE SCALE GENOMIC DNA]</scope>
    <source>
        <strain evidence="2">YNDBR</strain>
        <tissue evidence="2">Leaf</tissue>
    </source>
</reference>
<gene>
    <name evidence="2" type="ORF">Syun_001679</name>
</gene>
<sequence>MDGGGVDGSGEAADEDGPADRSWCMTALRGGTDAAWRMRNADQRRGGRTRRRRGAAAPGRIDSSQMGDHQPRQRTSGSGEDGQPALSHRVISGSGAMDGMAVRRGGGNPRRSKRRKRRDSLLRREELELKPSIKGMIQDNDLATQFGV</sequence>
<keyword evidence="3" id="KW-1185">Reference proteome</keyword>
<protein>
    <submittedName>
        <fullName evidence="2">Uncharacterized protein</fullName>
    </submittedName>
</protein>
<feature type="region of interest" description="Disordered" evidence="1">
    <location>
        <begin position="1"/>
        <end position="126"/>
    </location>
</feature>
<evidence type="ECO:0000313" key="2">
    <source>
        <dbReference type="EMBL" id="KAK9169539.1"/>
    </source>
</evidence>
<evidence type="ECO:0000256" key="1">
    <source>
        <dbReference type="SAM" id="MobiDB-lite"/>
    </source>
</evidence>
<dbReference type="Proteomes" id="UP001420932">
    <property type="component" value="Unassembled WGS sequence"/>
</dbReference>
<comment type="caution">
    <text evidence="2">The sequence shown here is derived from an EMBL/GenBank/DDBJ whole genome shotgun (WGS) entry which is preliminary data.</text>
</comment>
<organism evidence="2 3">
    <name type="scientific">Stephania yunnanensis</name>
    <dbReference type="NCBI Taxonomy" id="152371"/>
    <lineage>
        <taxon>Eukaryota</taxon>
        <taxon>Viridiplantae</taxon>
        <taxon>Streptophyta</taxon>
        <taxon>Embryophyta</taxon>
        <taxon>Tracheophyta</taxon>
        <taxon>Spermatophyta</taxon>
        <taxon>Magnoliopsida</taxon>
        <taxon>Ranunculales</taxon>
        <taxon>Menispermaceae</taxon>
        <taxon>Menispermoideae</taxon>
        <taxon>Cissampelideae</taxon>
        <taxon>Stephania</taxon>
    </lineage>
</organism>
<dbReference type="EMBL" id="JBBNAF010000001">
    <property type="protein sequence ID" value="KAK9169539.1"/>
    <property type="molecule type" value="Genomic_DNA"/>
</dbReference>
<name>A0AAP0Q802_9MAGN</name>
<evidence type="ECO:0000313" key="3">
    <source>
        <dbReference type="Proteomes" id="UP001420932"/>
    </source>
</evidence>